<name>A0A8K1FTC0_9PASS</name>
<dbReference type="EMBL" id="SWJQ01008626">
    <property type="protein sequence ID" value="TRZ04914.1"/>
    <property type="molecule type" value="Genomic_DNA"/>
</dbReference>
<sequence length="50" mass="5651">PPRNPQKNENWAKTPTWTRVSCPTGTGRRRRTGCGRSSGRSGRPSRRKSK</sequence>
<dbReference type="Proteomes" id="UP000796761">
    <property type="component" value="Unassembled WGS sequence"/>
</dbReference>
<accession>A0A8K1FTC0</accession>
<feature type="non-terminal residue" evidence="2">
    <location>
        <position position="1"/>
    </location>
</feature>
<comment type="caution">
    <text evidence="2">The sequence shown here is derived from an EMBL/GenBank/DDBJ whole genome shotgun (WGS) entry which is preliminary data.</text>
</comment>
<feature type="region of interest" description="Disordered" evidence="1">
    <location>
        <begin position="1"/>
        <end position="50"/>
    </location>
</feature>
<dbReference type="AlphaFoldDB" id="A0A8K1FTC0"/>
<organism evidence="2 3">
    <name type="scientific">Zosterops borbonicus</name>
    <dbReference type="NCBI Taxonomy" id="364589"/>
    <lineage>
        <taxon>Eukaryota</taxon>
        <taxon>Metazoa</taxon>
        <taxon>Chordata</taxon>
        <taxon>Craniata</taxon>
        <taxon>Vertebrata</taxon>
        <taxon>Euteleostomi</taxon>
        <taxon>Archelosauria</taxon>
        <taxon>Archosauria</taxon>
        <taxon>Dinosauria</taxon>
        <taxon>Saurischia</taxon>
        <taxon>Theropoda</taxon>
        <taxon>Coelurosauria</taxon>
        <taxon>Aves</taxon>
        <taxon>Neognathae</taxon>
        <taxon>Neoaves</taxon>
        <taxon>Telluraves</taxon>
        <taxon>Australaves</taxon>
        <taxon>Passeriformes</taxon>
        <taxon>Sylvioidea</taxon>
        <taxon>Zosteropidae</taxon>
        <taxon>Zosterops</taxon>
    </lineage>
</organism>
<feature type="non-terminal residue" evidence="2">
    <location>
        <position position="50"/>
    </location>
</feature>
<evidence type="ECO:0000313" key="3">
    <source>
        <dbReference type="Proteomes" id="UP000796761"/>
    </source>
</evidence>
<gene>
    <name evidence="2" type="ORF">HGM15179_022193</name>
</gene>
<evidence type="ECO:0000256" key="1">
    <source>
        <dbReference type="SAM" id="MobiDB-lite"/>
    </source>
</evidence>
<proteinExistence type="predicted"/>
<evidence type="ECO:0000313" key="2">
    <source>
        <dbReference type="EMBL" id="TRZ04914.1"/>
    </source>
</evidence>
<feature type="compositionally biased region" description="Polar residues" evidence="1">
    <location>
        <begin position="1"/>
        <end position="19"/>
    </location>
</feature>
<keyword evidence="3" id="KW-1185">Reference proteome</keyword>
<protein>
    <submittedName>
        <fullName evidence="2">Uncharacterized protein</fullName>
    </submittedName>
</protein>
<reference evidence="2" key="1">
    <citation type="submission" date="2019-04" db="EMBL/GenBank/DDBJ databases">
        <title>Genome assembly of Zosterops borbonicus 15179.</title>
        <authorList>
            <person name="Leroy T."/>
            <person name="Anselmetti Y."/>
            <person name="Tilak M.-K."/>
            <person name="Nabholz B."/>
        </authorList>
    </citation>
    <scope>NUCLEOTIDE SEQUENCE</scope>
    <source>
        <strain evidence="2">HGM_15179</strain>
        <tissue evidence="2">Muscle</tissue>
    </source>
</reference>